<evidence type="ECO:0000256" key="1">
    <source>
        <dbReference type="SAM" id="MobiDB-lite"/>
    </source>
</evidence>
<sequence length="176" mass="18544">MRATAFRRNRGQAGVEGDAATSREDGDDDSRCTGKAAQAAGGGTVAATPLFCRRGHVSGGFPAKRRADRGRGGGCDVDGGDGDVGRRTSDEQQLAEDGTVAVTPLLPAGMHFRRSPRATEGRPAQRRRLRRWRRRRHGRPALGQGGRGGWRVAGTEEREGGGGERWCSHGEGAGGG</sequence>
<proteinExistence type="predicted"/>
<evidence type="ECO:0000313" key="3">
    <source>
        <dbReference type="Proteomes" id="UP000000763"/>
    </source>
</evidence>
<dbReference type="AlphaFoldDB" id="Q5Z436"/>
<feature type="compositionally biased region" description="Basic residues" evidence="1">
    <location>
        <begin position="1"/>
        <end position="10"/>
    </location>
</feature>
<protein>
    <submittedName>
        <fullName evidence="2">Uncharacterized protein</fullName>
    </submittedName>
</protein>
<feature type="region of interest" description="Disordered" evidence="1">
    <location>
        <begin position="59"/>
        <end position="176"/>
    </location>
</feature>
<dbReference type="EMBL" id="AP006553">
    <property type="protein sequence ID" value="BAD62477.1"/>
    <property type="molecule type" value="Genomic_DNA"/>
</dbReference>
<feature type="compositionally biased region" description="Basic and acidic residues" evidence="1">
    <location>
        <begin position="21"/>
        <end position="32"/>
    </location>
</feature>
<reference evidence="3" key="1">
    <citation type="journal article" date="2005" name="Nature">
        <title>The map-based sequence of the rice genome.</title>
        <authorList>
            <consortium name="International rice genome sequencing project (IRGSP)"/>
            <person name="Matsumoto T."/>
            <person name="Wu J."/>
            <person name="Kanamori H."/>
            <person name="Katayose Y."/>
            <person name="Fujisawa M."/>
            <person name="Namiki N."/>
            <person name="Mizuno H."/>
            <person name="Yamamoto K."/>
            <person name="Antonio B.A."/>
            <person name="Baba T."/>
            <person name="Sakata K."/>
            <person name="Nagamura Y."/>
            <person name="Aoki H."/>
            <person name="Arikawa K."/>
            <person name="Arita K."/>
            <person name="Bito T."/>
            <person name="Chiden Y."/>
            <person name="Fujitsuka N."/>
            <person name="Fukunaka R."/>
            <person name="Hamada M."/>
            <person name="Harada C."/>
            <person name="Hayashi A."/>
            <person name="Hijishita S."/>
            <person name="Honda M."/>
            <person name="Hosokawa S."/>
            <person name="Ichikawa Y."/>
            <person name="Idonuma A."/>
            <person name="Iijima M."/>
            <person name="Ikeda M."/>
            <person name="Ikeno M."/>
            <person name="Ito K."/>
            <person name="Ito S."/>
            <person name="Ito T."/>
            <person name="Ito Y."/>
            <person name="Ito Y."/>
            <person name="Iwabuchi A."/>
            <person name="Kamiya K."/>
            <person name="Karasawa W."/>
            <person name="Kurita K."/>
            <person name="Katagiri S."/>
            <person name="Kikuta A."/>
            <person name="Kobayashi H."/>
            <person name="Kobayashi N."/>
            <person name="Machita K."/>
            <person name="Maehara T."/>
            <person name="Masukawa M."/>
            <person name="Mizubayashi T."/>
            <person name="Mukai Y."/>
            <person name="Nagasaki H."/>
            <person name="Nagata Y."/>
            <person name="Naito S."/>
            <person name="Nakashima M."/>
            <person name="Nakama Y."/>
            <person name="Nakamichi Y."/>
            <person name="Nakamura M."/>
            <person name="Meguro A."/>
            <person name="Negishi M."/>
            <person name="Ohta I."/>
            <person name="Ohta T."/>
            <person name="Okamoto M."/>
            <person name="Ono N."/>
            <person name="Saji S."/>
            <person name="Sakaguchi M."/>
            <person name="Sakai K."/>
            <person name="Shibata M."/>
            <person name="Shimokawa T."/>
            <person name="Song J."/>
            <person name="Takazaki Y."/>
            <person name="Terasawa K."/>
            <person name="Tsugane M."/>
            <person name="Tsuji K."/>
            <person name="Ueda S."/>
            <person name="Waki K."/>
            <person name="Yamagata H."/>
            <person name="Yamamoto M."/>
            <person name="Yamamoto S."/>
            <person name="Yamane H."/>
            <person name="Yoshiki S."/>
            <person name="Yoshihara R."/>
            <person name="Yukawa K."/>
            <person name="Zhong H."/>
            <person name="Yano M."/>
            <person name="Yuan Q."/>
            <person name="Ouyang S."/>
            <person name="Liu J."/>
            <person name="Jones K.M."/>
            <person name="Gansberger K."/>
            <person name="Moffat K."/>
            <person name="Hill J."/>
            <person name="Bera J."/>
            <person name="Fadrosh D."/>
            <person name="Jin S."/>
            <person name="Johri S."/>
            <person name="Kim M."/>
            <person name="Overton L."/>
            <person name="Reardon M."/>
            <person name="Tsitrin T."/>
            <person name="Vuong H."/>
            <person name="Weaver B."/>
            <person name="Ciecko A."/>
            <person name="Tallon L."/>
            <person name="Jackson J."/>
            <person name="Pai G."/>
            <person name="Aken S.V."/>
            <person name="Utterback T."/>
            <person name="Reidmuller S."/>
            <person name="Feldblyum T."/>
            <person name="Hsiao J."/>
            <person name="Zismann V."/>
            <person name="Iobst S."/>
            <person name="de Vazeille A.R."/>
            <person name="Buell C.R."/>
            <person name="Ying K."/>
            <person name="Li Y."/>
            <person name="Lu T."/>
            <person name="Huang Y."/>
            <person name="Zhao Q."/>
            <person name="Feng Q."/>
            <person name="Zhang L."/>
            <person name="Zhu J."/>
            <person name="Weng Q."/>
            <person name="Mu J."/>
            <person name="Lu Y."/>
            <person name="Fan D."/>
            <person name="Liu Y."/>
            <person name="Guan J."/>
            <person name="Zhang Y."/>
            <person name="Yu S."/>
            <person name="Liu X."/>
            <person name="Zhang Y."/>
            <person name="Hong G."/>
            <person name="Han B."/>
            <person name="Choisne N."/>
            <person name="Demange N."/>
            <person name="Orjeda G."/>
            <person name="Samain S."/>
            <person name="Cattolico L."/>
            <person name="Pelletier E."/>
            <person name="Couloux A."/>
            <person name="Segurens B."/>
            <person name="Wincker P."/>
            <person name="D'Hont A."/>
            <person name="Scarpelli C."/>
            <person name="Weissenbach J."/>
            <person name="Salanoubat M."/>
            <person name="Quetier F."/>
            <person name="Yu Y."/>
            <person name="Kim H.R."/>
            <person name="Rambo T."/>
            <person name="Currie J."/>
            <person name="Collura K."/>
            <person name="Luo M."/>
            <person name="Yang T."/>
            <person name="Ammiraju J.S.S."/>
            <person name="Engler F."/>
            <person name="Soderlund C."/>
            <person name="Wing R.A."/>
            <person name="Palmer L.E."/>
            <person name="de la Bastide M."/>
            <person name="Spiegel L."/>
            <person name="Nascimento L."/>
            <person name="Zutavern T."/>
            <person name="O'Shaughnessy A."/>
            <person name="Dike S."/>
            <person name="Dedhia N."/>
            <person name="Preston R."/>
            <person name="Balija V."/>
            <person name="McCombie W.R."/>
            <person name="Chow T."/>
            <person name="Chen H."/>
            <person name="Chung M."/>
            <person name="Chen C."/>
            <person name="Shaw J."/>
            <person name="Wu H."/>
            <person name="Hsiao K."/>
            <person name="Chao Y."/>
            <person name="Chu M."/>
            <person name="Cheng C."/>
            <person name="Hour A."/>
            <person name="Lee P."/>
            <person name="Lin S."/>
            <person name="Lin Y."/>
            <person name="Liou J."/>
            <person name="Liu S."/>
            <person name="Hsing Y."/>
            <person name="Raghuvanshi S."/>
            <person name="Mohanty A."/>
            <person name="Bharti A.K."/>
            <person name="Gaur A."/>
            <person name="Gupta V."/>
            <person name="Kumar D."/>
            <person name="Ravi V."/>
            <person name="Vij S."/>
            <person name="Kapur A."/>
            <person name="Khurana P."/>
            <person name="Khurana P."/>
            <person name="Khurana J.P."/>
            <person name="Tyagi A.K."/>
            <person name="Gaikwad K."/>
            <person name="Singh A."/>
            <person name="Dalal V."/>
            <person name="Srivastava S."/>
            <person name="Dixit A."/>
            <person name="Pal A.K."/>
            <person name="Ghazi I.A."/>
            <person name="Yadav M."/>
            <person name="Pandit A."/>
            <person name="Bhargava A."/>
            <person name="Sureshbabu K."/>
            <person name="Batra K."/>
            <person name="Sharma T.R."/>
            <person name="Mohapatra T."/>
            <person name="Singh N.K."/>
            <person name="Messing J."/>
            <person name="Nelson A.B."/>
            <person name="Fuks G."/>
            <person name="Kavchok S."/>
            <person name="Keizer G."/>
            <person name="Linton E."/>
            <person name="Llaca V."/>
            <person name="Song R."/>
            <person name="Tanyolac B."/>
            <person name="Young S."/>
            <person name="Ho-Il K."/>
            <person name="Hahn J.H."/>
            <person name="Sangsakoo G."/>
            <person name="Vanavichit A."/>
            <person name="de Mattos Luiz.A.T."/>
            <person name="Zimmer P.D."/>
            <person name="Malone G."/>
            <person name="Dellagostin O."/>
            <person name="de Oliveira A.C."/>
            <person name="Bevan M."/>
            <person name="Bancroft I."/>
            <person name="Minx P."/>
            <person name="Cordum H."/>
            <person name="Wilson R."/>
            <person name="Cheng Z."/>
            <person name="Jin W."/>
            <person name="Jiang J."/>
            <person name="Leong S.A."/>
            <person name="Iwama H."/>
            <person name="Gojobori T."/>
            <person name="Itoh T."/>
            <person name="Niimura Y."/>
            <person name="Fujii Y."/>
            <person name="Habara T."/>
            <person name="Sakai H."/>
            <person name="Sato Y."/>
            <person name="Wilson G."/>
            <person name="Kumar K."/>
            <person name="McCouch S."/>
            <person name="Juretic N."/>
            <person name="Hoen D."/>
            <person name="Wright S."/>
            <person name="Bruskiewich R."/>
            <person name="Bureau T."/>
            <person name="Miyao A."/>
            <person name="Hirochika H."/>
            <person name="Nishikawa T."/>
            <person name="Kadowaki K."/>
            <person name="Sugiura M."/>
            <person name="Burr B."/>
            <person name="Sasaki T."/>
        </authorList>
    </citation>
    <scope>NUCLEOTIDE SEQUENCE [LARGE SCALE GENOMIC DNA]</scope>
    <source>
        <strain evidence="3">cv. Nipponbare</strain>
    </source>
</reference>
<name>Q5Z436_ORYSJ</name>
<feature type="compositionally biased region" description="Basic residues" evidence="1">
    <location>
        <begin position="124"/>
        <end position="139"/>
    </location>
</feature>
<gene>
    <name evidence="2" type="primary">OSJNBa0061G23.46</name>
</gene>
<feature type="region of interest" description="Disordered" evidence="1">
    <location>
        <begin position="1"/>
        <end position="42"/>
    </location>
</feature>
<evidence type="ECO:0000313" key="2">
    <source>
        <dbReference type="EMBL" id="BAD62477.1"/>
    </source>
</evidence>
<dbReference type="Proteomes" id="UP000000763">
    <property type="component" value="Chromosome 6"/>
</dbReference>
<reference evidence="3" key="2">
    <citation type="journal article" date="2008" name="Nucleic Acids Res.">
        <title>The rice annotation project database (RAP-DB): 2008 update.</title>
        <authorList>
            <consortium name="The rice annotation project (RAP)"/>
        </authorList>
    </citation>
    <scope>GENOME REANNOTATION</scope>
    <source>
        <strain evidence="3">cv. Nipponbare</strain>
    </source>
</reference>
<feature type="compositionally biased region" description="Basic and acidic residues" evidence="1">
    <location>
        <begin position="154"/>
        <end position="168"/>
    </location>
</feature>
<organism evidence="2 3">
    <name type="scientific">Oryza sativa subsp. japonica</name>
    <name type="common">Rice</name>
    <dbReference type="NCBI Taxonomy" id="39947"/>
    <lineage>
        <taxon>Eukaryota</taxon>
        <taxon>Viridiplantae</taxon>
        <taxon>Streptophyta</taxon>
        <taxon>Embryophyta</taxon>
        <taxon>Tracheophyta</taxon>
        <taxon>Spermatophyta</taxon>
        <taxon>Magnoliopsida</taxon>
        <taxon>Liliopsida</taxon>
        <taxon>Poales</taxon>
        <taxon>Poaceae</taxon>
        <taxon>BOP clade</taxon>
        <taxon>Oryzoideae</taxon>
        <taxon>Oryzeae</taxon>
        <taxon>Oryzinae</taxon>
        <taxon>Oryza</taxon>
        <taxon>Oryza sativa</taxon>
    </lineage>
</organism>
<accession>Q5Z436</accession>